<dbReference type="GO" id="GO:0003676">
    <property type="term" value="F:nucleic acid binding"/>
    <property type="evidence" value="ECO:0007669"/>
    <property type="project" value="InterPro"/>
</dbReference>
<evidence type="ECO:0000313" key="1">
    <source>
        <dbReference type="EMBL" id="GFR85342.1"/>
    </source>
</evidence>
<accession>A0AAV4GI17</accession>
<comment type="caution">
    <text evidence="1">The sequence shown here is derived from an EMBL/GenBank/DDBJ whole genome shotgun (WGS) entry which is preliminary data.</text>
</comment>
<name>A0AAV4GI17_9GAST</name>
<reference evidence="1 2" key="1">
    <citation type="journal article" date="2021" name="Elife">
        <title>Chloroplast acquisition without the gene transfer in kleptoplastic sea slugs, Plakobranchus ocellatus.</title>
        <authorList>
            <person name="Maeda T."/>
            <person name="Takahashi S."/>
            <person name="Yoshida T."/>
            <person name="Shimamura S."/>
            <person name="Takaki Y."/>
            <person name="Nagai Y."/>
            <person name="Toyoda A."/>
            <person name="Suzuki Y."/>
            <person name="Arimoto A."/>
            <person name="Ishii H."/>
            <person name="Satoh N."/>
            <person name="Nishiyama T."/>
            <person name="Hasebe M."/>
            <person name="Maruyama T."/>
            <person name="Minagawa J."/>
            <person name="Obokata J."/>
            <person name="Shigenobu S."/>
        </authorList>
    </citation>
    <scope>NUCLEOTIDE SEQUENCE [LARGE SCALE GENOMIC DNA]</scope>
</reference>
<dbReference type="InterPro" id="IPR036397">
    <property type="entry name" value="RNaseH_sf"/>
</dbReference>
<dbReference type="EMBL" id="BMAT01008455">
    <property type="protein sequence ID" value="GFR85342.1"/>
    <property type="molecule type" value="Genomic_DNA"/>
</dbReference>
<gene>
    <name evidence="1" type="ORF">ElyMa_004171500</name>
</gene>
<dbReference type="Proteomes" id="UP000762676">
    <property type="component" value="Unassembled WGS sequence"/>
</dbReference>
<organism evidence="1 2">
    <name type="scientific">Elysia marginata</name>
    <dbReference type="NCBI Taxonomy" id="1093978"/>
    <lineage>
        <taxon>Eukaryota</taxon>
        <taxon>Metazoa</taxon>
        <taxon>Spiralia</taxon>
        <taxon>Lophotrochozoa</taxon>
        <taxon>Mollusca</taxon>
        <taxon>Gastropoda</taxon>
        <taxon>Heterobranchia</taxon>
        <taxon>Euthyneura</taxon>
        <taxon>Panpulmonata</taxon>
        <taxon>Sacoglossa</taxon>
        <taxon>Placobranchoidea</taxon>
        <taxon>Plakobranchidae</taxon>
        <taxon>Elysia</taxon>
    </lineage>
</organism>
<dbReference type="Gene3D" id="3.30.420.10">
    <property type="entry name" value="Ribonuclease H-like superfamily/Ribonuclease H"/>
    <property type="match status" value="1"/>
</dbReference>
<proteinExistence type="predicted"/>
<dbReference type="AlphaFoldDB" id="A0AAV4GI17"/>
<protein>
    <submittedName>
        <fullName evidence="1">Transposable element Tcb2 transposase</fullName>
    </submittedName>
</protein>
<keyword evidence="2" id="KW-1185">Reference proteome</keyword>
<evidence type="ECO:0000313" key="2">
    <source>
        <dbReference type="Proteomes" id="UP000762676"/>
    </source>
</evidence>
<sequence length="115" mass="12830">MFSDESKFLLERQDGRKRVFRRVNKRFVPQCLSQARAFGGGSVMVWGGITAAGTARIEVKKDSFTTLCETSRPLFDSVHYDFVCVTTESAESIVLSGFPLNELCSVDVSLGKRQQ</sequence>